<keyword evidence="2" id="KW-0820">tRNA-binding</keyword>
<dbReference type="PANTHER" id="PTHR10472:SF5">
    <property type="entry name" value="D-AMINOACYL-TRNA DEACYLASE 1"/>
    <property type="match status" value="1"/>
</dbReference>
<sequence length="158" mass="16487">MIALLQRVTQAAVVVEGVQIGAIAGGLMVLVCAERGDTVAEADALLGKLLAYRVFSDEAGKMNRSVTDVGGGLLLVPQFTLAADTNSGTRPSFTPAAAPELGRQLFDHFVARARVRHVQAPVETGRFGADMKVSLINDGPVTLWLQVKPAAAGAVGKH</sequence>
<comment type="similarity">
    <text evidence="1 2">Belongs to the DTD family.</text>
</comment>
<reference evidence="3 4" key="1">
    <citation type="journal article" date="2024" name="Chem. Sci.">
        <title>Discovery of megapolipeptins by genome mining of a Burkholderiales bacteria collection.</title>
        <authorList>
            <person name="Paulo B.S."/>
            <person name="Recchia M.J.J."/>
            <person name="Lee S."/>
            <person name="Fergusson C.H."/>
            <person name="Romanowski S.B."/>
            <person name="Hernandez A."/>
            <person name="Krull N."/>
            <person name="Liu D.Y."/>
            <person name="Cavanagh H."/>
            <person name="Bos A."/>
            <person name="Gray C.A."/>
            <person name="Murphy B.T."/>
            <person name="Linington R.G."/>
            <person name="Eustaquio A.S."/>
        </authorList>
    </citation>
    <scope>NUCLEOTIDE SEQUENCE [LARGE SCALE GENOMIC DNA]</scope>
    <source>
        <strain evidence="3 4">RL21-008-BIB-A</strain>
    </source>
</reference>
<keyword evidence="2" id="KW-0963">Cytoplasm</keyword>
<comment type="catalytic activity">
    <reaction evidence="2">
        <text>glycyl-tRNA(Ala) + H2O = tRNA(Ala) + glycine + H(+)</text>
        <dbReference type="Rhea" id="RHEA:53744"/>
        <dbReference type="Rhea" id="RHEA-COMP:9657"/>
        <dbReference type="Rhea" id="RHEA-COMP:13640"/>
        <dbReference type="ChEBI" id="CHEBI:15377"/>
        <dbReference type="ChEBI" id="CHEBI:15378"/>
        <dbReference type="ChEBI" id="CHEBI:57305"/>
        <dbReference type="ChEBI" id="CHEBI:78442"/>
        <dbReference type="ChEBI" id="CHEBI:78522"/>
    </reaction>
</comment>
<name>A0ABW9A9X0_9BURK</name>
<comment type="subcellular location">
    <subcellularLocation>
        <location evidence="2">Cytoplasm</location>
    </subcellularLocation>
</comment>
<dbReference type="HAMAP" id="MF_00518">
    <property type="entry name" value="Deacylase_Dtd"/>
    <property type="match status" value="1"/>
</dbReference>
<comment type="caution">
    <text evidence="3">The sequence shown here is derived from an EMBL/GenBank/DDBJ whole genome shotgun (WGS) entry which is preliminary data.</text>
</comment>
<accession>A0ABW9A9X0</accession>
<comment type="subunit">
    <text evidence="2">Homodimer.</text>
</comment>
<comment type="catalytic activity">
    <reaction evidence="2">
        <text>a D-aminoacyl-tRNA + H2O = a tRNA + a D-alpha-amino acid + H(+)</text>
        <dbReference type="Rhea" id="RHEA:13953"/>
        <dbReference type="Rhea" id="RHEA-COMP:10123"/>
        <dbReference type="Rhea" id="RHEA-COMP:10124"/>
        <dbReference type="ChEBI" id="CHEBI:15377"/>
        <dbReference type="ChEBI" id="CHEBI:15378"/>
        <dbReference type="ChEBI" id="CHEBI:59871"/>
        <dbReference type="ChEBI" id="CHEBI:78442"/>
        <dbReference type="ChEBI" id="CHEBI:79333"/>
        <dbReference type="EC" id="3.1.1.96"/>
    </reaction>
</comment>
<dbReference type="InterPro" id="IPR023509">
    <property type="entry name" value="DTD-like_sf"/>
</dbReference>
<organism evidence="3 4">
    <name type="scientific">Herbaspirillum lusitanum</name>
    <dbReference type="NCBI Taxonomy" id="213312"/>
    <lineage>
        <taxon>Bacteria</taxon>
        <taxon>Pseudomonadati</taxon>
        <taxon>Pseudomonadota</taxon>
        <taxon>Betaproteobacteria</taxon>
        <taxon>Burkholderiales</taxon>
        <taxon>Oxalobacteraceae</taxon>
        <taxon>Herbaspirillum</taxon>
    </lineage>
</organism>
<dbReference type="Gene3D" id="3.50.80.10">
    <property type="entry name" value="D-tyrosyl-tRNA(Tyr) deacylase"/>
    <property type="match status" value="1"/>
</dbReference>
<dbReference type="NCBIfam" id="TIGR00256">
    <property type="entry name" value="D-aminoacyl-tRNA deacylase"/>
    <property type="match status" value="1"/>
</dbReference>
<keyword evidence="2" id="KW-0694">RNA-binding</keyword>
<evidence type="ECO:0000313" key="4">
    <source>
        <dbReference type="Proteomes" id="UP001629246"/>
    </source>
</evidence>
<dbReference type="EC" id="3.1.1.96" evidence="2"/>
<comment type="domain">
    <text evidence="2">A Gly-cisPro motif from one monomer fits into the active site of the other monomer to allow specific chiral rejection of L-amino acids.</text>
</comment>
<dbReference type="Pfam" id="PF02580">
    <property type="entry name" value="Tyr_Deacylase"/>
    <property type="match status" value="1"/>
</dbReference>
<keyword evidence="4" id="KW-1185">Reference proteome</keyword>
<evidence type="ECO:0000256" key="2">
    <source>
        <dbReference type="HAMAP-Rule" id="MF_00518"/>
    </source>
</evidence>
<gene>
    <name evidence="2 3" type="primary">dtd</name>
    <name evidence="3" type="ORF">PQR62_10335</name>
</gene>
<feature type="short sequence motif" description="Gly-cisPro motif, important for rejection of L-amino acids" evidence="2">
    <location>
        <begin position="139"/>
        <end position="140"/>
    </location>
</feature>
<comment type="function">
    <text evidence="2">An aminoacyl-tRNA editing enzyme that deacylates mischarged D-aminoacyl-tRNAs. Also deacylates mischarged glycyl-tRNA(Ala), protecting cells against glycine mischarging by AlaRS. Acts via tRNA-based rather than protein-based catalysis; rejects L-amino acids rather than detecting D-amino acids in the active site. By recycling D-aminoacyl-tRNA to D-amino acids and free tRNA molecules, this enzyme counteracts the toxicity associated with the formation of D-aminoacyl-tRNA entities in vivo and helps enforce protein L-homochirality.</text>
</comment>
<dbReference type="RefSeq" id="WP_408157521.1">
    <property type="nucleotide sequence ID" value="NZ_JAQQFM010000004.1"/>
</dbReference>
<dbReference type="PANTHER" id="PTHR10472">
    <property type="entry name" value="D-TYROSYL-TRNA TYR DEACYLASE"/>
    <property type="match status" value="1"/>
</dbReference>
<keyword evidence="2 3" id="KW-0378">Hydrolase</keyword>
<protein>
    <recommendedName>
        <fullName evidence="2">D-aminoacyl-tRNA deacylase</fullName>
        <shortName evidence="2">DTD</shortName>
        <ecNumber evidence="2">3.1.1.96</ecNumber>
    </recommendedName>
    <alternativeName>
        <fullName evidence="2">Gly-tRNA(Ala) deacylase</fullName>
        <ecNumber evidence="2">3.1.1.-</ecNumber>
    </alternativeName>
</protein>
<proteinExistence type="inferred from homology"/>
<dbReference type="InterPro" id="IPR003732">
    <property type="entry name" value="Daa-tRNA_deacyls_DTD"/>
</dbReference>
<dbReference type="GO" id="GO:0051499">
    <property type="term" value="F:D-aminoacyl-tRNA deacylase activity"/>
    <property type="evidence" value="ECO:0007669"/>
    <property type="project" value="UniProtKB-EC"/>
</dbReference>
<dbReference type="EC" id="3.1.1.-" evidence="2"/>
<evidence type="ECO:0000313" key="3">
    <source>
        <dbReference type="EMBL" id="MFL9924665.1"/>
    </source>
</evidence>
<dbReference type="EMBL" id="JAQQFM010000004">
    <property type="protein sequence ID" value="MFL9924665.1"/>
    <property type="molecule type" value="Genomic_DNA"/>
</dbReference>
<dbReference type="Proteomes" id="UP001629246">
    <property type="component" value="Unassembled WGS sequence"/>
</dbReference>
<dbReference type="SUPFAM" id="SSF69500">
    <property type="entry name" value="DTD-like"/>
    <property type="match status" value="1"/>
</dbReference>
<evidence type="ECO:0000256" key="1">
    <source>
        <dbReference type="ARBA" id="ARBA00009673"/>
    </source>
</evidence>